<proteinExistence type="predicted"/>
<protein>
    <submittedName>
        <fullName evidence="2">Uncharacterized protein</fullName>
    </submittedName>
</protein>
<organism evidence="2 3">
    <name type="scientific">Durusdinium trenchii</name>
    <dbReference type="NCBI Taxonomy" id="1381693"/>
    <lineage>
        <taxon>Eukaryota</taxon>
        <taxon>Sar</taxon>
        <taxon>Alveolata</taxon>
        <taxon>Dinophyceae</taxon>
        <taxon>Suessiales</taxon>
        <taxon>Symbiodiniaceae</taxon>
        <taxon>Durusdinium</taxon>
    </lineage>
</organism>
<accession>A0ABP0Q9U3</accession>
<reference evidence="2 3" key="1">
    <citation type="submission" date="2024-02" db="EMBL/GenBank/DDBJ databases">
        <authorList>
            <person name="Chen Y."/>
            <person name="Shah S."/>
            <person name="Dougan E. K."/>
            <person name="Thang M."/>
            <person name="Chan C."/>
        </authorList>
    </citation>
    <scope>NUCLEOTIDE SEQUENCE [LARGE SCALE GENOMIC DNA]</scope>
</reference>
<evidence type="ECO:0000256" key="1">
    <source>
        <dbReference type="SAM" id="MobiDB-lite"/>
    </source>
</evidence>
<dbReference type="Proteomes" id="UP001642484">
    <property type="component" value="Unassembled WGS sequence"/>
</dbReference>
<name>A0ABP0Q9U3_9DINO</name>
<keyword evidence="3" id="KW-1185">Reference proteome</keyword>
<feature type="compositionally biased region" description="Acidic residues" evidence="1">
    <location>
        <begin position="193"/>
        <end position="207"/>
    </location>
</feature>
<dbReference type="EMBL" id="CAXAMN010024239">
    <property type="protein sequence ID" value="CAK9084813.1"/>
    <property type="molecule type" value="Genomic_DNA"/>
</dbReference>
<sequence>MDPKCRRLDLSQLRSVEGEAEWKMLDAGRMRAHYLRRGAAARGQCECQHFHLPGFPEVDFTCPRDHRPPTGRFMLYPMGLCLHMESSDEHSSGSRSAAVARSVVLGLHVSGPGCEGVGFEVRLHLRLLSRAAALAEAVEEKALAGTGRVSCESLWPEGVDVCQCSCHVLAAPPPCGDPVLRLSTVWQPQKEADSDEDIERLDGDDDE</sequence>
<evidence type="ECO:0000313" key="3">
    <source>
        <dbReference type="Proteomes" id="UP001642484"/>
    </source>
</evidence>
<evidence type="ECO:0000313" key="2">
    <source>
        <dbReference type="EMBL" id="CAK9084813.1"/>
    </source>
</evidence>
<gene>
    <name evidence="2" type="ORF">CCMP2556_LOCUS41221</name>
</gene>
<comment type="caution">
    <text evidence="2">The sequence shown here is derived from an EMBL/GenBank/DDBJ whole genome shotgun (WGS) entry which is preliminary data.</text>
</comment>
<feature type="region of interest" description="Disordered" evidence="1">
    <location>
        <begin position="187"/>
        <end position="207"/>
    </location>
</feature>